<accession>A0A8H7AQM6</accession>
<comment type="caution">
    <text evidence="2">The sequence shown here is derived from an EMBL/GenBank/DDBJ whole genome shotgun (WGS) entry which is preliminary data.</text>
</comment>
<dbReference type="Proteomes" id="UP000606974">
    <property type="component" value="Unassembled WGS sequence"/>
</dbReference>
<dbReference type="EMBL" id="JAACFV010000017">
    <property type="protein sequence ID" value="KAF7511759.1"/>
    <property type="molecule type" value="Genomic_DNA"/>
</dbReference>
<sequence>MEISDSSGVPSGVPRESSQRQFSLRRRVDLIAGHFKLFSIKDGTAFEAPGMLSTTSYPMRYHAAEEREEAVHLM</sequence>
<evidence type="ECO:0000256" key="1">
    <source>
        <dbReference type="SAM" id="MobiDB-lite"/>
    </source>
</evidence>
<proteinExistence type="predicted"/>
<keyword evidence="3" id="KW-1185">Reference proteome</keyword>
<reference evidence="2" key="1">
    <citation type="submission" date="2020-02" db="EMBL/GenBank/DDBJ databases">
        <authorList>
            <person name="Palmer J.M."/>
        </authorList>
    </citation>
    <scope>NUCLEOTIDE SEQUENCE</scope>
    <source>
        <strain evidence="2">EPUS1.4</strain>
        <tissue evidence="2">Thallus</tissue>
    </source>
</reference>
<feature type="region of interest" description="Disordered" evidence="1">
    <location>
        <begin position="1"/>
        <end position="21"/>
    </location>
</feature>
<dbReference type="AlphaFoldDB" id="A0A8H7AQM6"/>
<protein>
    <submittedName>
        <fullName evidence="2">Uncharacterized protein</fullName>
    </submittedName>
</protein>
<name>A0A8H7AQM6_9EURO</name>
<gene>
    <name evidence="2" type="ORF">GJ744_003490</name>
</gene>
<evidence type="ECO:0000313" key="3">
    <source>
        <dbReference type="Proteomes" id="UP000606974"/>
    </source>
</evidence>
<organism evidence="2 3">
    <name type="scientific">Endocarpon pusillum</name>
    <dbReference type="NCBI Taxonomy" id="364733"/>
    <lineage>
        <taxon>Eukaryota</taxon>
        <taxon>Fungi</taxon>
        <taxon>Dikarya</taxon>
        <taxon>Ascomycota</taxon>
        <taxon>Pezizomycotina</taxon>
        <taxon>Eurotiomycetes</taxon>
        <taxon>Chaetothyriomycetidae</taxon>
        <taxon>Verrucariales</taxon>
        <taxon>Verrucariaceae</taxon>
        <taxon>Endocarpon</taxon>
    </lineage>
</organism>
<evidence type="ECO:0000313" key="2">
    <source>
        <dbReference type="EMBL" id="KAF7511759.1"/>
    </source>
</evidence>